<name>A0A0L0W8M4_GOTPU</name>
<dbReference type="GO" id="GO:0051539">
    <property type="term" value="F:4 iron, 4 sulfur cluster binding"/>
    <property type="evidence" value="ECO:0007669"/>
    <property type="project" value="UniProtKB-KW"/>
</dbReference>
<proteinExistence type="predicted"/>
<dbReference type="UniPathway" id="UPA00782"/>
<dbReference type="OrthoDB" id="9763993at2"/>
<dbReference type="STRING" id="1503.CLPU_11c00630"/>
<dbReference type="Gene3D" id="3.20.20.70">
    <property type="entry name" value="Aldolase class I"/>
    <property type="match status" value="1"/>
</dbReference>
<feature type="domain" description="Radical SAM core" evidence="7">
    <location>
        <begin position="85"/>
        <end position="328"/>
    </location>
</feature>
<comment type="cofactor">
    <cofactor evidence="1">
        <name>[4Fe-4S] cluster</name>
        <dbReference type="ChEBI" id="CHEBI:49883"/>
    </cofactor>
</comment>
<evidence type="ECO:0000256" key="3">
    <source>
        <dbReference type="ARBA" id="ARBA00022691"/>
    </source>
</evidence>
<keyword evidence="4" id="KW-0479">Metal-binding</keyword>
<dbReference type="CDD" id="cd01335">
    <property type="entry name" value="Radical_SAM"/>
    <property type="match status" value="1"/>
</dbReference>
<dbReference type="Proteomes" id="UP000037267">
    <property type="component" value="Unassembled WGS sequence"/>
</dbReference>
<evidence type="ECO:0000259" key="7">
    <source>
        <dbReference type="PROSITE" id="PS51918"/>
    </source>
</evidence>
<dbReference type="SFLD" id="SFLDG01386">
    <property type="entry name" value="main_SPASM_domain-containing"/>
    <property type="match status" value="1"/>
</dbReference>
<protein>
    <recommendedName>
        <fullName evidence="7">Radical SAM core domain-containing protein</fullName>
    </recommendedName>
</protein>
<sequence>MKKSKYNKIWTMDNGVKIAFNSMSCALAEIDDSFMEIYNNIENISVSQLDEDKKQLLNQMEEGHYIIDDELDELKQIKFRHYKGKYENNGLGLTIAPTLACNFKCPYCYETPDPKIMNESVQNAIINMVDESMKRSDSLDITWYGGEPLLAKDIIWSLSKRMIEVCKSHDANYSAYMVSNGYLFKDFKDEDFDKLIEYKITAMQITLDGPPEVHNKRRILHNDGETFDIILNSIKRLKAKGINVNLRINIDKTNIDTVSKLLDILVENDLRDMSVSFGQVTAYTEVCSSISGNCLNTKEYAEWNLEFQKALIDRGFSATRYPYYPGIKANYCCADQINAFVVDPNGFMYKCWNNVGIHGEAVGNVKEIFDEDISIKYMINHAKWLTNTPFEKQNCNGCFLLPICMGGCPHVSLEKNSHDCEKWIYNLDKILEYTYDIKSEEVVEEIAEEVCL</sequence>
<organism evidence="8 9">
    <name type="scientific">Gottschalkia purinilytica</name>
    <name type="common">Clostridium purinilyticum</name>
    <dbReference type="NCBI Taxonomy" id="1503"/>
    <lineage>
        <taxon>Bacteria</taxon>
        <taxon>Bacillati</taxon>
        <taxon>Bacillota</taxon>
        <taxon>Tissierellia</taxon>
        <taxon>Tissierellales</taxon>
        <taxon>Gottschalkiaceae</taxon>
        <taxon>Gottschalkia</taxon>
    </lineage>
</organism>
<dbReference type="SFLD" id="SFLDG01384">
    <property type="entry name" value="thioether_bond_formation_requi"/>
    <property type="match status" value="1"/>
</dbReference>
<dbReference type="NCBIfam" id="TIGR04334">
    <property type="entry name" value="rSAM_Clo7bot"/>
    <property type="match status" value="1"/>
</dbReference>
<dbReference type="InterPro" id="IPR023885">
    <property type="entry name" value="4Fe4S-binding_SPASM_dom"/>
</dbReference>
<evidence type="ECO:0000256" key="4">
    <source>
        <dbReference type="ARBA" id="ARBA00022723"/>
    </source>
</evidence>
<reference evidence="9" key="1">
    <citation type="submission" date="2015-07" db="EMBL/GenBank/DDBJ databases">
        <title>Draft genome sequence of the purine-degrading Gottschalkia purinilyticum DSM 1384 (formerly Clostridium purinilyticum).</title>
        <authorList>
            <person name="Poehlein A."/>
            <person name="Schiel-Bengelsdorf B."/>
            <person name="Bengelsdorf F.R."/>
            <person name="Daniel R."/>
            <person name="Duerre P."/>
        </authorList>
    </citation>
    <scope>NUCLEOTIDE SEQUENCE [LARGE SCALE GENOMIC DNA]</scope>
    <source>
        <strain evidence="9">DSM 1384</strain>
    </source>
</reference>
<dbReference type="InterPro" id="IPR058240">
    <property type="entry name" value="rSAM_sf"/>
</dbReference>
<keyword evidence="3" id="KW-0949">S-adenosyl-L-methionine</keyword>
<evidence type="ECO:0000313" key="8">
    <source>
        <dbReference type="EMBL" id="KNF07894.1"/>
    </source>
</evidence>
<dbReference type="EMBL" id="LGSS01000011">
    <property type="protein sequence ID" value="KNF07894.1"/>
    <property type="molecule type" value="Genomic_DNA"/>
</dbReference>
<evidence type="ECO:0000256" key="1">
    <source>
        <dbReference type="ARBA" id="ARBA00001966"/>
    </source>
</evidence>
<dbReference type="GO" id="GO:0046872">
    <property type="term" value="F:metal ion binding"/>
    <property type="evidence" value="ECO:0007669"/>
    <property type="project" value="UniProtKB-KW"/>
</dbReference>
<accession>A0A0L0W8M4</accession>
<dbReference type="SFLD" id="SFLDS00029">
    <property type="entry name" value="Radical_SAM"/>
    <property type="match status" value="1"/>
</dbReference>
<dbReference type="InterPro" id="IPR007197">
    <property type="entry name" value="rSAM"/>
</dbReference>
<keyword evidence="2" id="KW-0004">4Fe-4S</keyword>
<dbReference type="RefSeq" id="WP_050355803.1">
    <property type="nucleotide sequence ID" value="NZ_LGSS01000011.1"/>
</dbReference>
<keyword evidence="5" id="KW-0408">Iron</keyword>
<dbReference type="Pfam" id="PF04055">
    <property type="entry name" value="Radical_SAM"/>
    <property type="match status" value="1"/>
</dbReference>
<evidence type="ECO:0000256" key="2">
    <source>
        <dbReference type="ARBA" id="ARBA00022485"/>
    </source>
</evidence>
<evidence type="ECO:0000313" key="9">
    <source>
        <dbReference type="Proteomes" id="UP000037267"/>
    </source>
</evidence>
<evidence type="ECO:0000256" key="5">
    <source>
        <dbReference type="ARBA" id="ARBA00023004"/>
    </source>
</evidence>
<dbReference type="GO" id="GO:0016491">
    <property type="term" value="F:oxidoreductase activity"/>
    <property type="evidence" value="ECO:0007669"/>
    <property type="project" value="InterPro"/>
</dbReference>
<dbReference type="PROSITE" id="PS51918">
    <property type="entry name" value="RADICAL_SAM"/>
    <property type="match status" value="1"/>
</dbReference>
<gene>
    <name evidence="8" type="ORF">CLPU_11c00630</name>
</gene>
<dbReference type="SFLD" id="SFLDG01067">
    <property type="entry name" value="SPASM/twitch_domain_containing"/>
    <property type="match status" value="1"/>
</dbReference>
<dbReference type="SUPFAM" id="SSF102114">
    <property type="entry name" value="Radical SAM enzymes"/>
    <property type="match status" value="1"/>
</dbReference>
<evidence type="ECO:0000256" key="6">
    <source>
        <dbReference type="ARBA" id="ARBA00023014"/>
    </source>
</evidence>
<dbReference type="InterPro" id="IPR027622">
    <property type="entry name" value="rSAM_Clo7bot"/>
</dbReference>
<dbReference type="PANTHER" id="PTHR43787:SF3">
    <property type="entry name" value="ARYLSULFATASE REGULATORY PROTEIN"/>
    <property type="match status" value="1"/>
</dbReference>
<dbReference type="PATRIC" id="fig|1503.3.peg.226"/>
<dbReference type="InterPro" id="IPR023867">
    <property type="entry name" value="Sulphatase_maturase_rSAM"/>
</dbReference>
<dbReference type="AlphaFoldDB" id="A0A0L0W8M4"/>
<keyword evidence="6" id="KW-0411">Iron-sulfur</keyword>
<comment type="caution">
    <text evidence="8">The sequence shown here is derived from an EMBL/GenBank/DDBJ whole genome shotgun (WGS) entry which is preliminary data.</text>
</comment>
<dbReference type="NCBIfam" id="TIGR04085">
    <property type="entry name" value="rSAM_more_4Fe4S"/>
    <property type="match status" value="1"/>
</dbReference>
<keyword evidence="9" id="KW-1185">Reference proteome</keyword>
<dbReference type="InterPro" id="IPR013785">
    <property type="entry name" value="Aldolase_TIM"/>
</dbReference>
<dbReference type="PANTHER" id="PTHR43787">
    <property type="entry name" value="FEMO COFACTOR BIOSYNTHESIS PROTEIN NIFB-RELATED"/>
    <property type="match status" value="1"/>
</dbReference>